<dbReference type="InterPro" id="IPR046786">
    <property type="entry name" value="MotA_N"/>
</dbReference>
<dbReference type="PANTHER" id="PTHR30433">
    <property type="entry name" value="CHEMOTAXIS PROTEIN MOTA"/>
    <property type="match status" value="1"/>
</dbReference>
<keyword evidence="12" id="KW-1185">Reference proteome</keyword>
<keyword evidence="11" id="KW-0282">Flagellum</keyword>
<reference evidence="12" key="1">
    <citation type="journal article" date="2019" name="Int. J. Syst. Evol. Microbiol.">
        <title>The Global Catalogue of Microorganisms (GCM) 10K type strain sequencing project: providing services to taxonomists for standard genome sequencing and annotation.</title>
        <authorList>
            <consortium name="The Broad Institute Genomics Platform"/>
            <consortium name="The Broad Institute Genome Sequencing Center for Infectious Disease"/>
            <person name="Wu L."/>
            <person name="Ma J."/>
        </authorList>
    </citation>
    <scope>NUCLEOTIDE SEQUENCE [LARGE SCALE GENOMIC DNA]</scope>
    <source>
        <strain evidence="12">CGMCC 1.7003</strain>
    </source>
</reference>
<keyword evidence="3 8" id="KW-0812">Transmembrane</keyword>
<keyword evidence="4" id="KW-0283">Flagellar rotation</keyword>
<evidence type="ECO:0000256" key="3">
    <source>
        <dbReference type="ARBA" id="ARBA00022692"/>
    </source>
</evidence>
<dbReference type="EMBL" id="BNAO01000004">
    <property type="protein sequence ID" value="GHG69595.1"/>
    <property type="molecule type" value="Genomic_DNA"/>
</dbReference>
<proteinExistence type="inferred from homology"/>
<evidence type="ECO:0000313" key="11">
    <source>
        <dbReference type="EMBL" id="GHG69595.1"/>
    </source>
</evidence>
<dbReference type="InterPro" id="IPR002898">
    <property type="entry name" value="MotA_ExbB_proton_chnl"/>
</dbReference>
<keyword evidence="11" id="KW-0969">Cilium</keyword>
<keyword evidence="7" id="KW-0813">Transport</keyword>
<keyword evidence="2" id="KW-1003">Cell membrane</keyword>
<name>A0ABQ3KYN3_9ALTE</name>
<sequence>MDKLALSGFLLAVLAVAGGFMLEGGTLSTLLHFPAFVIVFGGTIGAVMLQTPFAQFRLGLSMLPWVFKQNGLNVQATTERIVEWGTAARVNGFLSLESVALEESDTFLHRGLNLLVDGVEAQSIQATLDAELSLEQERLLRGARIYDAMGGYSPTIGIIGAVLGLIQALSHISDPDLLGLGIATAFVATIYGVGFANLLFIPVGNKLKNLIQQQSLYRELIIEGLVSIAQGQNPRLIEHKLAAYWQG</sequence>
<comment type="caution">
    <text evidence="11">The sequence shown here is derived from an EMBL/GenBank/DDBJ whole genome shotgun (WGS) entry which is preliminary data.</text>
</comment>
<comment type="subcellular location">
    <subcellularLocation>
        <location evidence="1">Cell membrane</location>
        <topology evidence="1">Multi-pass membrane protein</topology>
    </subcellularLocation>
    <subcellularLocation>
        <location evidence="7">Membrane</location>
        <topology evidence="7">Multi-pass membrane protein</topology>
    </subcellularLocation>
</comment>
<evidence type="ECO:0000256" key="2">
    <source>
        <dbReference type="ARBA" id="ARBA00022475"/>
    </source>
</evidence>
<keyword evidence="6 8" id="KW-0472">Membrane</keyword>
<dbReference type="NCBIfam" id="NF006583">
    <property type="entry name" value="PRK09109.1"/>
    <property type="match status" value="1"/>
</dbReference>
<evidence type="ECO:0000256" key="8">
    <source>
        <dbReference type="SAM" id="Phobius"/>
    </source>
</evidence>
<evidence type="ECO:0000256" key="7">
    <source>
        <dbReference type="RuleBase" id="RU004057"/>
    </source>
</evidence>
<dbReference type="Pfam" id="PF01618">
    <property type="entry name" value="MotA_ExbB"/>
    <property type="match status" value="1"/>
</dbReference>
<protein>
    <submittedName>
        <fullName evidence="11">Flagellar motor protein</fullName>
    </submittedName>
</protein>
<feature type="transmembrane region" description="Helical" evidence="8">
    <location>
        <begin position="151"/>
        <end position="172"/>
    </location>
</feature>
<evidence type="ECO:0000259" key="9">
    <source>
        <dbReference type="Pfam" id="PF01618"/>
    </source>
</evidence>
<feature type="transmembrane region" description="Helical" evidence="8">
    <location>
        <begin position="178"/>
        <end position="201"/>
    </location>
</feature>
<dbReference type="PANTHER" id="PTHR30433:SF3">
    <property type="entry name" value="MOTILITY PROTEIN A"/>
    <property type="match status" value="1"/>
</dbReference>
<organism evidence="11 12">
    <name type="scientific">Alishewanella longhuensis</name>
    <dbReference type="NCBI Taxonomy" id="1091037"/>
    <lineage>
        <taxon>Bacteria</taxon>
        <taxon>Pseudomonadati</taxon>
        <taxon>Pseudomonadota</taxon>
        <taxon>Gammaproteobacteria</taxon>
        <taxon>Alteromonadales</taxon>
        <taxon>Alteromonadaceae</taxon>
        <taxon>Alishewanella</taxon>
    </lineage>
</organism>
<evidence type="ECO:0000256" key="1">
    <source>
        <dbReference type="ARBA" id="ARBA00004651"/>
    </source>
</evidence>
<dbReference type="Pfam" id="PF20560">
    <property type="entry name" value="MotA_N"/>
    <property type="match status" value="1"/>
</dbReference>
<gene>
    <name evidence="11" type="primary">motC</name>
    <name evidence="11" type="ORF">GCM10010919_19640</name>
</gene>
<dbReference type="RefSeq" id="WP_189432792.1">
    <property type="nucleotide sequence ID" value="NZ_BNAO01000004.1"/>
</dbReference>
<keyword evidence="7" id="KW-0653">Protein transport</keyword>
<accession>A0ABQ3KYN3</accession>
<keyword evidence="11" id="KW-0966">Cell projection</keyword>
<feature type="domain" description="MotA/TolQ/ExbB proton channel" evidence="9">
    <location>
        <begin position="103"/>
        <end position="219"/>
    </location>
</feature>
<comment type="similarity">
    <text evidence="7">Belongs to the exbB/tolQ family.</text>
</comment>
<dbReference type="Proteomes" id="UP000659697">
    <property type="component" value="Unassembled WGS sequence"/>
</dbReference>
<feature type="domain" description="Motility protein A N-terminal" evidence="10">
    <location>
        <begin position="8"/>
        <end position="77"/>
    </location>
</feature>
<keyword evidence="5 8" id="KW-1133">Transmembrane helix</keyword>
<evidence type="ECO:0000256" key="6">
    <source>
        <dbReference type="ARBA" id="ARBA00023136"/>
    </source>
</evidence>
<dbReference type="InterPro" id="IPR047055">
    <property type="entry name" value="MotA-like"/>
</dbReference>
<evidence type="ECO:0000256" key="4">
    <source>
        <dbReference type="ARBA" id="ARBA00022779"/>
    </source>
</evidence>
<feature type="transmembrane region" description="Helical" evidence="8">
    <location>
        <begin position="29"/>
        <end position="49"/>
    </location>
</feature>
<evidence type="ECO:0000313" key="12">
    <source>
        <dbReference type="Proteomes" id="UP000659697"/>
    </source>
</evidence>
<evidence type="ECO:0000256" key="5">
    <source>
        <dbReference type="ARBA" id="ARBA00022989"/>
    </source>
</evidence>
<evidence type="ECO:0000259" key="10">
    <source>
        <dbReference type="Pfam" id="PF20560"/>
    </source>
</evidence>